<evidence type="ECO:0000259" key="2">
    <source>
        <dbReference type="Pfam" id="PF00535"/>
    </source>
</evidence>
<protein>
    <submittedName>
        <fullName evidence="4">Galactosyltransferase-related protein</fullName>
    </submittedName>
</protein>
<gene>
    <name evidence="4" type="ORF">VP395_02130</name>
</gene>
<evidence type="ECO:0000259" key="3">
    <source>
        <dbReference type="Pfam" id="PF02709"/>
    </source>
</evidence>
<name>A0ABV0AAF7_9FLAO</name>
<evidence type="ECO:0000313" key="5">
    <source>
        <dbReference type="Proteomes" id="UP001416393"/>
    </source>
</evidence>
<dbReference type="InterPro" id="IPR027791">
    <property type="entry name" value="Galactosyl_T_C"/>
</dbReference>
<dbReference type="InterPro" id="IPR050834">
    <property type="entry name" value="Glycosyltransf_2"/>
</dbReference>
<dbReference type="PANTHER" id="PTHR43685:SF2">
    <property type="entry name" value="GLYCOSYLTRANSFERASE 2-LIKE DOMAIN-CONTAINING PROTEIN"/>
    <property type="match status" value="1"/>
</dbReference>
<proteinExistence type="predicted"/>
<feature type="domain" description="Galactosyltransferase C-terminal" evidence="3">
    <location>
        <begin position="131"/>
        <end position="193"/>
    </location>
</feature>
<dbReference type="PANTHER" id="PTHR43685">
    <property type="entry name" value="GLYCOSYLTRANSFERASE"/>
    <property type="match status" value="1"/>
</dbReference>
<dbReference type="InterPro" id="IPR001173">
    <property type="entry name" value="Glyco_trans_2-like"/>
</dbReference>
<evidence type="ECO:0000313" key="4">
    <source>
        <dbReference type="EMBL" id="MEN3322515.1"/>
    </source>
</evidence>
<dbReference type="InterPro" id="IPR029044">
    <property type="entry name" value="Nucleotide-diphossugar_trans"/>
</dbReference>
<feature type="domain" description="Glycosyltransferase 2-like" evidence="2">
    <location>
        <begin position="4"/>
        <end position="105"/>
    </location>
</feature>
<dbReference type="Pfam" id="PF02709">
    <property type="entry name" value="Glyco_transf_7C"/>
    <property type="match status" value="1"/>
</dbReference>
<keyword evidence="1" id="KW-0808">Transferase</keyword>
<accession>A0ABV0AAF7</accession>
<evidence type="ECO:0000256" key="1">
    <source>
        <dbReference type="ARBA" id="ARBA00022679"/>
    </source>
</evidence>
<dbReference type="EMBL" id="JAZHYP010000001">
    <property type="protein sequence ID" value="MEN3322515.1"/>
    <property type="molecule type" value="Genomic_DNA"/>
</dbReference>
<dbReference type="Pfam" id="PF00535">
    <property type="entry name" value="Glycos_transf_2"/>
    <property type="match status" value="1"/>
</dbReference>
<dbReference type="Gene3D" id="3.90.550.10">
    <property type="entry name" value="Spore Coat Polysaccharide Biosynthesis Protein SpsA, Chain A"/>
    <property type="match status" value="1"/>
</dbReference>
<keyword evidence="4" id="KW-0328">Glycosyltransferase</keyword>
<reference evidence="4 5" key="1">
    <citation type="submission" date="2024-01" db="EMBL/GenBank/DDBJ databases">
        <title>Mariniflexile litorale sp. nov., isolated from the shallow sediments of the Sea of Japan.</title>
        <authorList>
            <person name="Romanenko L."/>
            <person name="Bystritskaya E."/>
            <person name="Isaeva M."/>
        </authorList>
    </citation>
    <scope>NUCLEOTIDE SEQUENCE [LARGE SCALE GENOMIC DNA]</scope>
    <source>
        <strain evidence="4 5">KCTC 32427</strain>
    </source>
</reference>
<keyword evidence="5" id="KW-1185">Reference proteome</keyword>
<organism evidence="4 5">
    <name type="scientific">Mariniflexile soesokkakense</name>
    <dbReference type="NCBI Taxonomy" id="1343160"/>
    <lineage>
        <taxon>Bacteria</taxon>
        <taxon>Pseudomonadati</taxon>
        <taxon>Bacteroidota</taxon>
        <taxon>Flavobacteriia</taxon>
        <taxon>Flavobacteriales</taxon>
        <taxon>Flavobacteriaceae</taxon>
        <taxon>Mariniflexile</taxon>
    </lineage>
</organism>
<dbReference type="RefSeq" id="WP_346240061.1">
    <property type="nucleotide sequence ID" value="NZ_JAZHYP010000001.1"/>
</dbReference>
<sequence>MITIVLTYRNRDIGILKNCLDSLLNQTDRCFEVILIDYGSVALYKNELEKLLGNYKFIKLVRCETEQQLWCKSRAINIALKRCVTPFVFVGDVDMIYSPDFISTLNILKNNLKVVYFQVGFLSQTESKINKAFVDYHINFKSNKEATGMALFTTDILKSINGYDEFYNGWGGEDTDVHIRLRNAGYTVYFYDDTILMLHQWHPKSYRNKNSLTPFHNLLEKINHEYLKFTNSNNKIKANVNFPWGSYNKSDYDDLNNIETTYSLTNKEAEFKAFVNHILLTEKDKVIKIEIKPHKEFKSIKQNTKKVLGQKTISFLEMDTINNLLLEYIITNLRDKAYQFQYNSKNQTIHLIIKL</sequence>
<dbReference type="GO" id="GO:0016757">
    <property type="term" value="F:glycosyltransferase activity"/>
    <property type="evidence" value="ECO:0007669"/>
    <property type="project" value="UniProtKB-KW"/>
</dbReference>
<dbReference type="Proteomes" id="UP001416393">
    <property type="component" value="Unassembled WGS sequence"/>
</dbReference>
<comment type="caution">
    <text evidence="4">The sequence shown here is derived from an EMBL/GenBank/DDBJ whole genome shotgun (WGS) entry which is preliminary data.</text>
</comment>
<dbReference type="SUPFAM" id="SSF53448">
    <property type="entry name" value="Nucleotide-diphospho-sugar transferases"/>
    <property type="match status" value="1"/>
</dbReference>